<proteinExistence type="predicted"/>
<dbReference type="Gene3D" id="3.30.1230.10">
    <property type="entry name" value="YlxR-like"/>
    <property type="match status" value="1"/>
</dbReference>
<comment type="caution">
    <text evidence="2">The sequence shown here is derived from an EMBL/GenBank/DDBJ whole genome shotgun (WGS) entry which is preliminary data.</text>
</comment>
<gene>
    <name evidence="2" type="ORF">H9659_01925</name>
</gene>
<name>A0ABR8PFZ5_9BACL</name>
<dbReference type="InterPro" id="IPR007393">
    <property type="entry name" value="YlxR_dom"/>
</dbReference>
<protein>
    <submittedName>
        <fullName evidence="2">YlxR family protein</fullName>
    </submittedName>
</protein>
<dbReference type="EMBL" id="JACSQY010000001">
    <property type="protein sequence ID" value="MBD7907091.1"/>
    <property type="molecule type" value="Genomic_DNA"/>
</dbReference>
<feature type="domain" description="YlxR" evidence="1">
    <location>
        <begin position="11"/>
        <end position="83"/>
    </location>
</feature>
<dbReference type="InterPro" id="IPR037465">
    <property type="entry name" value="YlxR"/>
</dbReference>
<dbReference type="CDD" id="cd00279">
    <property type="entry name" value="YlxR"/>
    <property type="match status" value="1"/>
</dbReference>
<dbReference type="PANTHER" id="PTHR34215:SF1">
    <property type="entry name" value="YLXR DOMAIN-CONTAINING PROTEIN"/>
    <property type="match status" value="1"/>
</dbReference>
<dbReference type="SUPFAM" id="SSF64376">
    <property type="entry name" value="YlxR-like"/>
    <property type="match status" value="1"/>
</dbReference>
<reference evidence="2 3" key="1">
    <citation type="submission" date="2020-08" db="EMBL/GenBank/DDBJ databases">
        <title>A Genomic Blueprint of the Chicken Gut Microbiome.</title>
        <authorList>
            <person name="Gilroy R."/>
            <person name="Ravi A."/>
            <person name="Getino M."/>
            <person name="Pursley I."/>
            <person name="Horton D.L."/>
            <person name="Alikhan N.-F."/>
            <person name="Baker D."/>
            <person name="Gharbi K."/>
            <person name="Hall N."/>
            <person name="Watson M."/>
            <person name="Adriaenssens E.M."/>
            <person name="Foster-Nyarko E."/>
            <person name="Jarju S."/>
            <person name="Secka A."/>
            <person name="Antonio M."/>
            <person name="Oren A."/>
            <person name="Chaudhuri R."/>
            <person name="La Ragione R.M."/>
            <person name="Hildebrand F."/>
            <person name="Pallen M.J."/>
        </authorList>
    </citation>
    <scope>NUCLEOTIDE SEQUENCE [LARGE SCALE GENOMIC DNA]</scope>
    <source>
        <strain evidence="2 3">Sa3CUA8</strain>
    </source>
</reference>
<dbReference type="Proteomes" id="UP000659496">
    <property type="component" value="Unassembled WGS sequence"/>
</dbReference>
<keyword evidence="3" id="KW-1185">Reference proteome</keyword>
<evidence type="ECO:0000313" key="2">
    <source>
        <dbReference type="EMBL" id="MBD7907091.1"/>
    </source>
</evidence>
<evidence type="ECO:0000259" key="1">
    <source>
        <dbReference type="Pfam" id="PF04296"/>
    </source>
</evidence>
<dbReference type="NCBIfam" id="NF047356">
    <property type="entry name" value="RNA_bind_RnpM"/>
    <property type="match status" value="1"/>
</dbReference>
<dbReference type="Pfam" id="PF04296">
    <property type="entry name" value="YlxR"/>
    <property type="match status" value="1"/>
</dbReference>
<accession>A0ABR8PFZ5</accession>
<organism evidence="2 3">
    <name type="scientific">Sporosarcina gallistercoris</name>
    <dbReference type="NCBI Taxonomy" id="2762245"/>
    <lineage>
        <taxon>Bacteria</taxon>
        <taxon>Bacillati</taxon>
        <taxon>Bacillota</taxon>
        <taxon>Bacilli</taxon>
        <taxon>Bacillales</taxon>
        <taxon>Caryophanaceae</taxon>
        <taxon>Sporosarcina</taxon>
    </lineage>
</organism>
<evidence type="ECO:0000313" key="3">
    <source>
        <dbReference type="Proteomes" id="UP000659496"/>
    </source>
</evidence>
<dbReference type="PANTHER" id="PTHR34215">
    <property type="entry name" value="BLL0784 PROTEIN"/>
    <property type="match status" value="1"/>
</dbReference>
<sequence>MAVNNKKVPLRKCAATGQMFPKKDMFRIVRTKEGEISVDLTGKKSGRGTYVSKSEAAVEKAQATRAIESQLGKAVPEQVYADLLHAIRREAIK</sequence>
<dbReference type="InterPro" id="IPR035931">
    <property type="entry name" value="YlxR-like_sf"/>
</dbReference>
<dbReference type="RefSeq" id="WP_191688213.1">
    <property type="nucleotide sequence ID" value="NZ_JACSQY010000001.1"/>
</dbReference>